<dbReference type="AlphaFoldDB" id="A0AAE5AHV9"/>
<accession>A0AAE5AHV9</accession>
<keyword evidence="1" id="KW-1133">Transmembrane helix</keyword>
<keyword evidence="3" id="KW-1185">Reference proteome</keyword>
<gene>
    <name evidence="2" type="ORF">Lyticum_00641</name>
</gene>
<feature type="transmembrane region" description="Helical" evidence="1">
    <location>
        <begin position="66"/>
        <end position="92"/>
    </location>
</feature>
<reference evidence="2" key="1">
    <citation type="submission" date="2023-02" db="EMBL/GenBank/DDBJ databases">
        <title>Host association and intracellularity evolved multiple times independently in the Rickettsiales.</title>
        <authorList>
            <person name="Castelli M."/>
            <person name="Nardi T."/>
            <person name="Gammuto L."/>
            <person name="Bellinzona G."/>
            <person name="Sabaneyeva E."/>
            <person name="Potekhin A."/>
            <person name="Serra V."/>
            <person name="Petroni G."/>
            <person name="Sassera D."/>
        </authorList>
    </citation>
    <scope>NUCLEOTIDE SEQUENCE</scope>
    <source>
        <strain evidence="2">USBL-36I1</strain>
    </source>
</reference>
<evidence type="ECO:0000313" key="3">
    <source>
        <dbReference type="Proteomes" id="UP001289135"/>
    </source>
</evidence>
<sequence>MTIKIYEIAKSKKELASLAVCGIIGGTVGAIIGASKKADYNPINSVKNFARLDKIDKKLPGRFGSAISGSLAVAAICTFVLLLSAVIGELVVRGIEAFTKKPVLAQIPLEQQSTRVMCD</sequence>
<comment type="caution">
    <text evidence="2">The sequence shown here is derived from an EMBL/GenBank/DDBJ whole genome shotgun (WGS) entry which is preliminary data.</text>
</comment>
<evidence type="ECO:0000256" key="1">
    <source>
        <dbReference type="SAM" id="Phobius"/>
    </source>
</evidence>
<evidence type="ECO:0000313" key="2">
    <source>
        <dbReference type="EMBL" id="MDZ5761461.1"/>
    </source>
</evidence>
<feature type="transmembrane region" description="Helical" evidence="1">
    <location>
        <begin position="15"/>
        <end position="34"/>
    </location>
</feature>
<name>A0AAE5AHV9_9RICK</name>
<proteinExistence type="predicted"/>
<dbReference type="RefSeq" id="WP_322498883.1">
    <property type="nucleotide sequence ID" value="NZ_JARGYU010000002.1"/>
</dbReference>
<keyword evidence="1" id="KW-0472">Membrane</keyword>
<dbReference type="EMBL" id="JARGYU010000002">
    <property type="protein sequence ID" value="MDZ5761461.1"/>
    <property type="molecule type" value="Genomic_DNA"/>
</dbReference>
<protein>
    <submittedName>
        <fullName evidence="2">Uncharacterized protein</fullName>
    </submittedName>
</protein>
<organism evidence="2 3">
    <name type="scientific">Lyticum sinuosum</name>
    <dbReference type="NCBI Taxonomy" id="1332059"/>
    <lineage>
        <taxon>Bacteria</taxon>
        <taxon>Pseudomonadati</taxon>
        <taxon>Pseudomonadota</taxon>
        <taxon>Alphaproteobacteria</taxon>
        <taxon>Rickettsiales</taxon>
        <taxon>Lyticum</taxon>
    </lineage>
</organism>
<keyword evidence="1" id="KW-0812">Transmembrane</keyword>
<dbReference type="Proteomes" id="UP001289135">
    <property type="component" value="Unassembled WGS sequence"/>
</dbReference>